<evidence type="ECO:0000313" key="1">
    <source>
        <dbReference type="EMBL" id="TDG38929.1"/>
    </source>
</evidence>
<proteinExistence type="predicted"/>
<gene>
    <name evidence="1" type="ORF">AWZ03_014650</name>
</gene>
<dbReference type="Proteomes" id="UP000295192">
    <property type="component" value="Unassembled WGS sequence"/>
</dbReference>
<name>A0A484AQR6_DRONA</name>
<comment type="caution">
    <text evidence="1">The sequence shown here is derived from an EMBL/GenBank/DDBJ whole genome shotgun (WGS) entry which is preliminary data.</text>
</comment>
<evidence type="ECO:0000313" key="2">
    <source>
        <dbReference type="Proteomes" id="UP000295192"/>
    </source>
</evidence>
<accession>A0A484AQR6</accession>
<sequence>MNKRVARAGQQELELEQELGVLRLLLLLPLAAALSGSSISRKQIDKLDLSFGIVALKRKCNICCQRDANRFLNAYHNALPSAGKWAY</sequence>
<reference evidence="1 2" key="1">
    <citation type="journal article" date="2019" name="J. Hered.">
        <title>An Improved Genome Assembly for Drosophila navojoa, the Basal Species in the mojavensis Cluster.</title>
        <authorList>
            <person name="Vanderlinde T."/>
            <person name="Dupim E.G."/>
            <person name="Nazario-Yepiz N.O."/>
            <person name="Carvalho A.B."/>
        </authorList>
    </citation>
    <scope>NUCLEOTIDE SEQUENCE [LARGE SCALE GENOMIC DNA]</scope>
    <source>
        <strain evidence="1">Navoj_Jal97</strain>
        <tissue evidence="1">Whole organism</tissue>
    </source>
</reference>
<keyword evidence="2" id="KW-1185">Reference proteome</keyword>
<organism evidence="1 2">
    <name type="scientific">Drosophila navojoa</name>
    <name type="common">Fruit fly</name>
    <dbReference type="NCBI Taxonomy" id="7232"/>
    <lineage>
        <taxon>Eukaryota</taxon>
        <taxon>Metazoa</taxon>
        <taxon>Ecdysozoa</taxon>
        <taxon>Arthropoda</taxon>
        <taxon>Hexapoda</taxon>
        <taxon>Insecta</taxon>
        <taxon>Pterygota</taxon>
        <taxon>Neoptera</taxon>
        <taxon>Endopterygota</taxon>
        <taxon>Diptera</taxon>
        <taxon>Brachycera</taxon>
        <taxon>Muscomorpha</taxon>
        <taxon>Ephydroidea</taxon>
        <taxon>Drosophilidae</taxon>
        <taxon>Drosophila</taxon>
    </lineage>
</organism>
<dbReference type="EMBL" id="LSRL02001635">
    <property type="protein sequence ID" value="TDG38929.1"/>
    <property type="molecule type" value="Genomic_DNA"/>
</dbReference>
<dbReference type="AlphaFoldDB" id="A0A484AQR6"/>
<protein>
    <submittedName>
        <fullName evidence="1">Uncharacterized protein</fullName>
    </submittedName>
</protein>